<sequence length="210" mass="24056">MMSAQLAWRSIQTLSKQLNEASTFTLSSFRSRYALYPNEMKRPCQKHRCGRGREAFNCGLNEGTLKARVFGAFPPGLAESWILLVIIGPWYSPVGALDRCPSPISTMTFYENQAFSQSMEGRMRVWFTRADPGKNRPQESNATPVALYRWRGETCGGARETRQRFRANGCKWGHTNAREIRGMTLQRTRRGYENATVTRHRLLDGRWPLS</sequence>
<dbReference type="Proteomes" id="UP001207468">
    <property type="component" value="Unassembled WGS sequence"/>
</dbReference>
<organism evidence="1 2">
    <name type="scientific">Russula earlei</name>
    <dbReference type="NCBI Taxonomy" id="71964"/>
    <lineage>
        <taxon>Eukaryota</taxon>
        <taxon>Fungi</taxon>
        <taxon>Dikarya</taxon>
        <taxon>Basidiomycota</taxon>
        <taxon>Agaricomycotina</taxon>
        <taxon>Agaricomycetes</taxon>
        <taxon>Russulales</taxon>
        <taxon>Russulaceae</taxon>
        <taxon>Russula</taxon>
    </lineage>
</organism>
<name>A0ACC0U2I7_9AGAM</name>
<proteinExistence type="predicted"/>
<comment type="caution">
    <text evidence="1">The sequence shown here is derived from an EMBL/GenBank/DDBJ whole genome shotgun (WGS) entry which is preliminary data.</text>
</comment>
<keyword evidence="2" id="KW-1185">Reference proteome</keyword>
<gene>
    <name evidence="1" type="ORF">F5148DRAFT_335231</name>
</gene>
<reference evidence="1" key="1">
    <citation type="submission" date="2021-03" db="EMBL/GenBank/DDBJ databases">
        <title>Evolutionary priming and transition to the ectomycorrhizal habit in an iconic lineage of mushroom-forming fungi: is preadaptation a requirement?</title>
        <authorList>
            <consortium name="DOE Joint Genome Institute"/>
            <person name="Looney B.P."/>
            <person name="Miyauchi S."/>
            <person name="Morin E."/>
            <person name="Drula E."/>
            <person name="Courty P.E."/>
            <person name="Chicoki N."/>
            <person name="Fauchery L."/>
            <person name="Kohler A."/>
            <person name="Kuo A."/>
            <person name="LaButti K."/>
            <person name="Pangilinan J."/>
            <person name="Lipzen A."/>
            <person name="Riley R."/>
            <person name="Andreopoulos W."/>
            <person name="He G."/>
            <person name="Johnson J."/>
            <person name="Barry K.W."/>
            <person name="Grigoriev I.V."/>
            <person name="Nagy L."/>
            <person name="Hibbett D."/>
            <person name="Henrissat B."/>
            <person name="Matheny P.B."/>
            <person name="Labbe J."/>
            <person name="Martin A.F."/>
        </authorList>
    </citation>
    <scope>NUCLEOTIDE SEQUENCE</scope>
    <source>
        <strain evidence="1">BPL698</strain>
    </source>
</reference>
<protein>
    <submittedName>
        <fullName evidence="1">Uncharacterized protein</fullName>
    </submittedName>
</protein>
<dbReference type="EMBL" id="JAGFNK010000214">
    <property type="protein sequence ID" value="KAI9458092.1"/>
    <property type="molecule type" value="Genomic_DNA"/>
</dbReference>
<accession>A0ACC0U2I7</accession>
<evidence type="ECO:0000313" key="2">
    <source>
        <dbReference type="Proteomes" id="UP001207468"/>
    </source>
</evidence>
<evidence type="ECO:0000313" key="1">
    <source>
        <dbReference type="EMBL" id="KAI9458092.1"/>
    </source>
</evidence>